<dbReference type="PANTHER" id="PTHR13947:SF37">
    <property type="entry name" value="LD18367P"/>
    <property type="match status" value="1"/>
</dbReference>
<accession>A0A4S3M2S5</accession>
<evidence type="ECO:0000259" key="2">
    <source>
        <dbReference type="PROSITE" id="PS51186"/>
    </source>
</evidence>
<evidence type="ECO:0000313" key="3">
    <source>
        <dbReference type="EMBL" id="THD67785.1"/>
    </source>
</evidence>
<dbReference type="RefSeq" id="WP_136335990.1">
    <property type="nucleotide sequence ID" value="NZ_QXMP01000014.1"/>
</dbReference>
<sequence>MNPEDVSIIPYQRKYRPYFINMNMEWLEQLFEVEEHDREILEKCEEYIIQKGGYIFFAKYKKEIVGCYALLRMDHNTYELGKMAVESKYRGLKIGQELMQHCIDFGKAEGWNKLVLYSSLKLGNALHIYRKYGFREIPLEKNSPYIRSSIKMEFIFNEKL</sequence>
<dbReference type="AlphaFoldDB" id="A0A4S3M2S5"/>
<dbReference type="PANTHER" id="PTHR13947">
    <property type="entry name" value="GNAT FAMILY N-ACETYLTRANSFERASE"/>
    <property type="match status" value="1"/>
</dbReference>
<dbReference type="Gene3D" id="3.40.630.30">
    <property type="match status" value="1"/>
</dbReference>
<dbReference type="PROSITE" id="PS51186">
    <property type="entry name" value="GNAT"/>
    <property type="match status" value="1"/>
</dbReference>
<gene>
    <name evidence="3" type="ORF">E7Z59_09040</name>
</gene>
<dbReference type="Pfam" id="PF00583">
    <property type="entry name" value="Acetyltransf_1"/>
    <property type="match status" value="1"/>
</dbReference>
<dbReference type="Proteomes" id="UP000305939">
    <property type="component" value="Unassembled WGS sequence"/>
</dbReference>
<reference evidence="3 4" key="1">
    <citation type="submission" date="2019-04" db="EMBL/GenBank/DDBJ databases">
        <title>Draft genome sequence of Robertkochia marina CC-AMO-30D.</title>
        <authorList>
            <person name="Hameed A."/>
            <person name="Lin S.-Y."/>
            <person name="Shahina M."/>
            <person name="Lai W.-A."/>
            <person name="Young C.-C."/>
        </authorList>
    </citation>
    <scope>NUCLEOTIDE SEQUENCE [LARGE SCALE GENOMIC DNA]</scope>
    <source>
        <strain evidence="3 4">CC-AMO-30D</strain>
    </source>
</reference>
<keyword evidence="1 3" id="KW-0808">Transferase</keyword>
<dbReference type="SUPFAM" id="SSF55729">
    <property type="entry name" value="Acyl-CoA N-acyltransferases (Nat)"/>
    <property type="match status" value="1"/>
</dbReference>
<dbReference type="EMBL" id="SSMC01000002">
    <property type="protein sequence ID" value="THD67785.1"/>
    <property type="molecule type" value="Genomic_DNA"/>
</dbReference>
<organism evidence="3 4">
    <name type="scientific">Robertkochia marina</name>
    <dbReference type="NCBI Taxonomy" id="1227945"/>
    <lineage>
        <taxon>Bacteria</taxon>
        <taxon>Pseudomonadati</taxon>
        <taxon>Bacteroidota</taxon>
        <taxon>Flavobacteriia</taxon>
        <taxon>Flavobacteriales</taxon>
        <taxon>Flavobacteriaceae</taxon>
        <taxon>Robertkochia</taxon>
    </lineage>
</organism>
<dbReference type="InterPro" id="IPR050769">
    <property type="entry name" value="NAT_camello-type"/>
</dbReference>
<evidence type="ECO:0000256" key="1">
    <source>
        <dbReference type="ARBA" id="ARBA00022679"/>
    </source>
</evidence>
<evidence type="ECO:0000313" key="4">
    <source>
        <dbReference type="Proteomes" id="UP000305939"/>
    </source>
</evidence>
<protein>
    <submittedName>
        <fullName evidence="3">N-acetyltransferase</fullName>
    </submittedName>
</protein>
<dbReference type="InterPro" id="IPR016181">
    <property type="entry name" value="Acyl_CoA_acyltransferase"/>
</dbReference>
<comment type="caution">
    <text evidence="3">The sequence shown here is derived from an EMBL/GenBank/DDBJ whole genome shotgun (WGS) entry which is preliminary data.</text>
</comment>
<dbReference type="CDD" id="cd04301">
    <property type="entry name" value="NAT_SF"/>
    <property type="match status" value="1"/>
</dbReference>
<dbReference type="InterPro" id="IPR000182">
    <property type="entry name" value="GNAT_dom"/>
</dbReference>
<keyword evidence="4" id="KW-1185">Reference proteome</keyword>
<dbReference type="GO" id="GO:0008080">
    <property type="term" value="F:N-acetyltransferase activity"/>
    <property type="evidence" value="ECO:0007669"/>
    <property type="project" value="InterPro"/>
</dbReference>
<proteinExistence type="predicted"/>
<name>A0A4S3M2S5_9FLAO</name>
<dbReference type="OrthoDB" id="1431064at2"/>
<feature type="domain" description="N-acetyltransferase" evidence="2">
    <location>
        <begin position="13"/>
        <end position="157"/>
    </location>
</feature>